<feature type="compositionally biased region" description="Low complexity" evidence="3">
    <location>
        <begin position="530"/>
        <end position="546"/>
    </location>
</feature>
<dbReference type="CDD" id="cd01268">
    <property type="entry name" value="PTB_Numb"/>
    <property type="match status" value="1"/>
</dbReference>
<dbReference type="FunFam" id="2.30.29.30:FF:000486">
    <property type="entry name" value="Numb-related protein 1"/>
    <property type="match status" value="1"/>
</dbReference>
<feature type="compositionally biased region" description="Pro residues" evidence="3">
    <location>
        <begin position="547"/>
        <end position="560"/>
    </location>
</feature>
<evidence type="ECO:0000256" key="1">
    <source>
        <dbReference type="ARBA" id="ARBA00022473"/>
    </source>
</evidence>
<dbReference type="InterPro" id="IPR016698">
    <property type="entry name" value="Numb/numb-like"/>
</dbReference>
<evidence type="ECO:0000256" key="2">
    <source>
        <dbReference type="ARBA" id="ARBA00022553"/>
    </source>
</evidence>
<name>A0AAN5D791_9BILA</name>
<dbReference type="Gene3D" id="2.30.29.30">
    <property type="entry name" value="Pleckstrin-homology domain (PH domain)/Phosphotyrosine-binding domain (PTB)"/>
    <property type="match status" value="1"/>
</dbReference>
<dbReference type="SMART" id="SM00462">
    <property type="entry name" value="PTB"/>
    <property type="match status" value="1"/>
</dbReference>
<accession>A0AAN5D791</accession>
<dbReference type="Proteomes" id="UP001328107">
    <property type="component" value="Unassembled WGS sequence"/>
</dbReference>
<dbReference type="PROSITE" id="PS01179">
    <property type="entry name" value="PID"/>
    <property type="match status" value="1"/>
</dbReference>
<evidence type="ECO:0000313" key="5">
    <source>
        <dbReference type="EMBL" id="GMR58023.1"/>
    </source>
</evidence>
<dbReference type="InterPro" id="IPR006020">
    <property type="entry name" value="PTB/PI_dom"/>
</dbReference>
<dbReference type="PANTHER" id="PTHR47368">
    <property type="entry name" value="NUMB"/>
    <property type="match status" value="1"/>
</dbReference>
<dbReference type="InterPro" id="IPR011993">
    <property type="entry name" value="PH-like_dom_sf"/>
</dbReference>
<feature type="region of interest" description="Disordered" evidence="3">
    <location>
        <begin position="83"/>
        <end position="111"/>
    </location>
</feature>
<feature type="region of interest" description="Disordered" evidence="3">
    <location>
        <begin position="517"/>
        <end position="566"/>
    </location>
</feature>
<dbReference type="EMBL" id="BTRK01000006">
    <property type="protein sequence ID" value="GMR58023.1"/>
    <property type="molecule type" value="Genomic_DNA"/>
</dbReference>
<reference evidence="6" key="1">
    <citation type="submission" date="2022-10" db="EMBL/GenBank/DDBJ databases">
        <title>Genome assembly of Pristionchus species.</title>
        <authorList>
            <person name="Yoshida K."/>
            <person name="Sommer R.J."/>
        </authorList>
    </citation>
    <scope>NUCLEOTIDE SEQUENCE [LARGE SCALE GENOMIC DNA]</scope>
    <source>
        <strain evidence="6">RS5460</strain>
    </source>
</reference>
<dbReference type="GO" id="GO:0005737">
    <property type="term" value="C:cytoplasm"/>
    <property type="evidence" value="ECO:0007669"/>
    <property type="project" value="TreeGrafter"/>
</dbReference>
<protein>
    <recommendedName>
        <fullName evidence="4">PID domain-containing protein</fullName>
    </recommendedName>
</protein>
<dbReference type="Pfam" id="PF00640">
    <property type="entry name" value="PID"/>
    <property type="match status" value="1"/>
</dbReference>
<dbReference type="PANTHER" id="PTHR47368:SF2">
    <property type="entry name" value="PID DOMAIN-CONTAINING PROTEIN"/>
    <property type="match status" value="1"/>
</dbReference>
<organism evidence="5 6">
    <name type="scientific">Pristionchus mayeri</name>
    <dbReference type="NCBI Taxonomy" id="1317129"/>
    <lineage>
        <taxon>Eukaryota</taxon>
        <taxon>Metazoa</taxon>
        <taxon>Ecdysozoa</taxon>
        <taxon>Nematoda</taxon>
        <taxon>Chromadorea</taxon>
        <taxon>Rhabditida</taxon>
        <taxon>Rhabditina</taxon>
        <taxon>Diplogasteromorpha</taxon>
        <taxon>Diplogasteroidea</taxon>
        <taxon>Neodiplogasteridae</taxon>
        <taxon>Pristionchus</taxon>
    </lineage>
</organism>
<evidence type="ECO:0000259" key="4">
    <source>
        <dbReference type="PROSITE" id="PS01179"/>
    </source>
</evidence>
<gene>
    <name evidence="5" type="ORF">PMAYCL1PPCAC_28218</name>
</gene>
<feature type="region of interest" description="Disordered" evidence="3">
    <location>
        <begin position="593"/>
        <end position="635"/>
    </location>
</feature>
<proteinExistence type="predicted"/>
<dbReference type="AlphaFoldDB" id="A0AAN5D791"/>
<feature type="region of interest" description="Disordered" evidence="3">
    <location>
        <begin position="309"/>
        <end position="346"/>
    </location>
</feature>
<keyword evidence="2" id="KW-0597">Phosphoprotein</keyword>
<comment type="caution">
    <text evidence="5">The sequence shown here is derived from an EMBL/GenBank/DDBJ whole genome shotgun (WGS) entry which is preliminary data.</text>
</comment>
<keyword evidence="1" id="KW-0217">Developmental protein</keyword>
<feature type="non-terminal residue" evidence="5">
    <location>
        <position position="1"/>
    </location>
</feature>
<evidence type="ECO:0000313" key="6">
    <source>
        <dbReference type="Proteomes" id="UP001328107"/>
    </source>
</evidence>
<keyword evidence="6" id="KW-1185">Reference proteome</keyword>
<feature type="domain" description="PID" evidence="4">
    <location>
        <begin position="122"/>
        <end position="257"/>
    </location>
</feature>
<evidence type="ECO:0000256" key="3">
    <source>
        <dbReference type="SAM" id="MobiDB-lite"/>
    </source>
</evidence>
<sequence>PYLPPLDRQIPSCNIEMLMSSFTRSISQRLTRRRRRGNTENAPVAAPAQDALALASSTTVVPQNKPGLLTRGMDRIRKSLRIPSRRGGGELVRGEAAAGASSGSGGPDAWHPDEGAVRAGLCTFQVKYLGSVEVFESRGMQVCEGALKMLRGQSKTPIKAVLHVSGDGLRLVDQQNHRGLIVDQTIEKVSFCAPDRNNSRGFAYICREGSSRRWMCHGFTAVHESGERLSHAVGCAFAVCLERKKKRDEESTVAAEKIDVAKALNPDWDKMGAAAGGEGGVDNGLHRTNAAYQSFRRSMPIAERVRDPQGAIVPLPPNGGAGYSQTSDSSKLPPPSIAKPRPSANPALFERQGSLRAPANDAANQQFRRQFSLRNYEKPYASPSSIMGEPISEADEGAGGQLLLLPELADLVPTCSPAASPNPQQQYYPAAPTHPTAGPAPMAAWGAPAPAANGGVQQAAPAAGSLYQRPANAVSTGFTPAEDIAVSALWSAHSSPPSSSRSKADEWLASTLQSMQMGANSGQGTPVGPLSPRMTSSASSSTEGAPSAPPPAHPPPPLPPAAILASPDRPVGERLFERQENIAPVQWAANGVQPQQMHQGGGKSPFPTVFSPDQPHAPSAFPAAAAAPPSVQPVQQAPVVDPFDVQWSRLALSSNGRTV</sequence>
<feature type="compositionally biased region" description="Low complexity" evidence="3">
    <location>
        <begin position="614"/>
        <end position="635"/>
    </location>
</feature>
<dbReference type="SUPFAM" id="SSF50729">
    <property type="entry name" value="PH domain-like"/>
    <property type="match status" value="1"/>
</dbReference>